<dbReference type="InterPro" id="IPR014001">
    <property type="entry name" value="Helicase_ATP-bd"/>
</dbReference>
<dbReference type="GO" id="GO:0005524">
    <property type="term" value="F:ATP binding"/>
    <property type="evidence" value="ECO:0007669"/>
    <property type="project" value="UniProtKB-KW"/>
</dbReference>
<dbReference type="InterPro" id="IPR050615">
    <property type="entry name" value="ATP-dep_DNA_Helicase"/>
</dbReference>
<keyword evidence="2" id="KW-0378">Hydrolase</keyword>
<dbReference type="SUPFAM" id="SSF52540">
    <property type="entry name" value="P-loop containing nucleoside triphosphate hydrolases"/>
    <property type="match status" value="1"/>
</dbReference>
<dbReference type="AlphaFoldDB" id="A0A4E0QN88"/>
<evidence type="ECO:0000256" key="2">
    <source>
        <dbReference type="ARBA" id="ARBA00022801"/>
    </source>
</evidence>
<keyword evidence="1" id="KW-0547">Nucleotide-binding</keyword>
<dbReference type="Pfam" id="PF04851">
    <property type="entry name" value="ResIII"/>
    <property type="match status" value="1"/>
</dbReference>
<evidence type="ECO:0000256" key="4">
    <source>
        <dbReference type="ARBA" id="ARBA00022840"/>
    </source>
</evidence>
<dbReference type="GO" id="GO:0016787">
    <property type="term" value="F:hydrolase activity"/>
    <property type="evidence" value="ECO:0007669"/>
    <property type="project" value="UniProtKB-KW"/>
</dbReference>
<protein>
    <submittedName>
        <fullName evidence="7">Uncharacterized protein</fullName>
    </submittedName>
</protein>
<dbReference type="Proteomes" id="UP000030428">
    <property type="component" value="Unassembled WGS sequence"/>
</dbReference>
<feature type="domain" description="Helicase ATP-binding" evidence="5">
    <location>
        <begin position="69"/>
        <end position="213"/>
    </location>
</feature>
<dbReference type="PROSITE" id="PS51194">
    <property type="entry name" value="HELICASE_CTER"/>
    <property type="match status" value="1"/>
</dbReference>
<evidence type="ECO:0000256" key="3">
    <source>
        <dbReference type="ARBA" id="ARBA00022806"/>
    </source>
</evidence>
<proteinExistence type="predicted"/>
<evidence type="ECO:0000313" key="7">
    <source>
        <dbReference type="EMBL" id="TGO02573.1"/>
    </source>
</evidence>
<keyword evidence="4" id="KW-0067">ATP-binding</keyword>
<dbReference type="InterPro" id="IPR006935">
    <property type="entry name" value="Helicase/UvrB_N"/>
</dbReference>
<dbReference type="GO" id="GO:0004386">
    <property type="term" value="F:helicase activity"/>
    <property type="evidence" value="ECO:0007669"/>
    <property type="project" value="UniProtKB-KW"/>
</dbReference>
<dbReference type="EMBL" id="JSZA02000109">
    <property type="protein sequence ID" value="TGO02573.1"/>
    <property type="molecule type" value="Genomic_DNA"/>
</dbReference>
<dbReference type="Pfam" id="PF00271">
    <property type="entry name" value="Helicase_C"/>
    <property type="match status" value="1"/>
</dbReference>
<organism evidence="7 8">
    <name type="scientific">Candidatus Thiomargarita nelsonii</name>
    <dbReference type="NCBI Taxonomy" id="1003181"/>
    <lineage>
        <taxon>Bacteria</taxon>
        <taxon>Pseudomonadati</taxon>
        <taxon>Pseudomonadota</taxon>
        <taxon>Gammaproteobacteria</taxon>
        <taxon>Thiotrichales</taxon>
        <taxon>Thiotrichaceae</taxon>
        <taxon>Thiomargarita</taxon>
    </lineage>
</organism>
<feature type="domain" description="Helicase C-terminal" evidence="6">
    <location>
        <begin position="336"/>
        <end position="465"/>
    </location>
</feature>
<sequence length="465" mass="53435">MDNVAESVEVPKPFRWLQGKWRCRGVDYRLIRPWLYEQDIRNNIPRWQNLSLSLQENWELHPYQTEALNTWIAASRWGSVVLPTGAGKTVLALRAIIETQVSTLVVVPTIDLLHQWYARLKNAFGIPIGAWYGLEKDAQPITVTTYPSAWSHAETLGSLFKLLIFDEIHHLPAPSWHEIALMCAAPYRLGLTATYPHEDNFRSAQSKSNKSNKSKSTGQLQLFKALNPLDPVALLNELVGPVIYRKHIDDLTGEQLAEYRTQRIRVDLYEAEKNAYEIAYGTYIGYVRDNHLRESHGTRWWHELTRRSAYEAEARRAKVAELKWKGIIYQAQGKLDILDELLCTHRQQAMLIFTAHNRFAYRISRQHLIPVITHQTKAAERKSILDNFRAGKYKVIVTTKVLNEGIDVPVAKVAVILGGSASDREYVQRLGRVLRKQGNAEAILYEVIVRNTADERISERRQPRS</sequence>
<dbReference type="CDD" id="cd17926">
    <property type="entry name" value="DEXHc_RE"/>
    <property type="match status" value="1"/>
</dbReference>
<evidence type="ECO:0000259" key="6">
    <source>
        <dbReference type="PROSITE" id="PS51194"/>
    </source>
</evidence>
<dbReference type="GO" id="GO:0003677">
    <property type="term" value="F:DNA binding"/>
    <property type="evidence" value="ECO:0007669"/>
    <property type="project" value="InterPro"/>
</dbReference>
<dbReference type="PANTHER" id="PTHR11274">
    <property type="entry name" value="RAD25/XP-B DNA REPAIR HELICASE"/>
    <property type="match status" value="1"/>
</dbReference>
<dbReference type="PANTHER" id="PTHR11274:SF0">
    <property type="entry name" value="GENERAL TRANSCRIPTION AND DNA REPAIR FACTOR IIH HELICASE SUBUNIT XPB"/>
    <property type="match status" value="1"/>
</dbReference>
<keyword evidence="8" id="KW-1185">Reference proteome</keyword>
<gene>
    <name evidence="7" type="ORF">PN36_22915</name>
</gene>
<accession>A0A4E0QN88</accession>
<dbReference type="SMART" id="SM00487">
    <property type="entry name" value="DEXDc"/>
    <property type="match status" value="1"/>
</dbReference>
<dbReference type="InterPro" id="IPR001650">
    <property type="entry name" value="Helicase_C-like"/>
</dbReference>
<evidence type="ECO:0000259" key="5">
    <source>
        <dbReference type="PROSITE" id="PS51192"/>
    </source>
</evidence>
<evidence type="ECO:0000313" key="8">
    <source>
        <dbReference type="Proteomes" id="UP000030428"/>
    </source>
</evidence>
<dbReference type="PROSITE" id="PS51192">
    <property type="entry name" value="HELICASE_ATP_BIND_1"/>
    <property type="match status" value="1"/>
</dbReference>
<reference evidence="7 8" key="1">
    <citation type="journal article" date="2016" name="Front. Microbiol.">
        <title>Single-Cell (Meta-)Genomics of a Dimorphic Candidatus Thiomargarita nelsonii Reveals Genomic Plasticity.</title>
        <authorList>
            <person name="Flood B.E."/>
            <person name="Fliss P."/>
            <person name="Jones D.S."/>
            <person name="Dick G.J."/>
            <person name="Jain S."/>
            <person name="Kaster A.K."/>
            <person name="Winkel M."/>
            <person name="Mussmann M."/>
            <person name="Bailey J."/>
        </authorList>
    </citation>
    <scope>NUCLEOTIDE SEQUENCE [LARGE SCALE GENOMIC DNA]</scope>
    <source>
        <strain evidence="7">Hydrate Ridge</strain>
    </source>
</reference>
<evidence type="ECO:0000256" key="1">
    <source>
        <dbReference type="ARBA" id="ARBA00022741"/>
    </source>
</evidence>
<comment type="caution">
    <text evidence="7">The sequence shown here is derived from an EMBL/GenBank/DDBJ whole genome shotgun (WGS) entry which is preliminary data.</text>
</comment>
<name>A0A4E0QN88_9GAMM</name>
<dbReference type="InterPro" id="IPR027417">
    <property type="entry name" value="P-loop_NTPase"/>
</dbReference>
<dbReference type="SMART" id="SM00490">
    <property type="entry name" value="HELICc"/>
    <property type="match status" value="1"/>
</dbReference>
<keyword evidence="3" id="KW-0347">Helicase</keyword>
<dbReference type="Gene3D" id="3.40.50.300">
    <property type="entry name" value="P-loop containing nucleotide triphosphate hydrolases"/>
    <property type="match status" value="2"/>
</dbReference>